<dbReference type="GO" id="GO:0016763">
    <property type="term" value="F:pentosyltransferase activity"/>
    <property type="evidence" value="ECO:0007669"/>
    <property type="project" value="TreeGrafter"/>
</dbReference>
<feature type="transmembrane region" description="Helical" evidence="8">
    <location>
        <begin position="353"/>
        <end position="371"/>
    </location>
</feature>
<dbReference type="STRING" id="360412.LARV_00764"/>
<keyword evidence="7 8" id="KW-0472">Membrane</keyword>
<keyword evidence="6 8" id="KW-1133">Transmembrane helix</keyword>
<dbReference type="EMBL" id="DF967972">
    <property type="protein sequence ID" value="GAP13023.1"/>
    <property type="molecule type" value="Genomic_DNA"/>
</dbReference>
<evidence type="ECO:0000256" key="6">
    <source>
        <dbReference type="ARBA" id="ARBA00022989"/>
    </source>
</evidence>
<reference evidence="9" key="1">
    <citation type="submission" date="2015-07" db="EMBL/GenBank/DDBJ databases">
        <title>Draft Genome Sequences of Anaerolinea thermolimosa IMO-1, Bellilinea caldifistulae GOMI-1, Leptolinea tardivitalis YMTK-2, Levilinea saccharolytica KIBI-1,Longilinea arvoryzae KOME-1, Previously Described as Members of the Anaerolineaceae (Chloroflexi).</title>
        <authorList>
            <person name="Sekiguchi Y."/>
            <person name="Ohashi A."/>
            <person name="Matsuura N."/>
            <person name="Tourlousse M.D."/>
        </authorList>
    </citation>
    <scope>NUCLEOTIDE SEQUENCE [LARGE SCALE GENOMIC DNA]</scope>
    <source>
        <strain evidence="9">KOME-1</strain>
    </source>
</reference>
<dbReference type="InterPro" id="IPR050297">
    <property type="entry name" value="LipidA_mod_glycosyltrf_83"/>
</dbReference>
<feature type="transmembrane region" description="Helical" evidence="8">
    <location>
        <begin position="92"/>
        <end position="111"/>
    </location>
</feature>
<feature type="transmembrane region" description="Helical" evidence="8">
    <location>
        <begin position="279"/>
        <end position="300"/>
    </location>
</feature>
<keyword evidence="4 9" id="KW-0808">Transferase</keyword>
<comment type="subcellular location">
    <subcellularLocation>
        <location evidence="1">Cell membrane</location>
        <topology evidence="1">Multi-pass membrane protein</topology>
    </subcellularLocation>
</comment>
<evidence type="ECO:0000256" key="1">
    <source>
        <dbReference type="ARBA" id="ARBA00004651"/>
    </source>
</evidence>
<feature type="transmembrane region" description="Helical" evidence="8">
    <location>
        <begin position="147"/>
        <end position="164"/>
    </location>
</feature>
<evidence type="ECO:0000313" key="9">
    <source>
        <dbReference type="EMBL" id="GAP13023.1"/>
    </source>
</evidence>
<proteinExistence type="predicted"/>
<dbReference type="PANTHER" id="PTHR33908:SF11">
    <property type="entry name" value="MEMBRANE PROTEIN"/>
    <property type="match status" value="1"/>
</dbReference>
<keyword evidence="2" id="KW-1003">Cell membrane</keyword>
<protein>
    <submittedName>
        <fullName evidence="9">4-amino-4-deoxy-L-arabinose transferase</fullName>
    </submittedName>
</protein>
<sequence length="525" mass="60806">MTLALRKLRENILPILLFSVFLIAGLSIYRDYGVSWDEPLQRDIGVANLRFILGHEDPLVSMADRFYGPFFELFLLGAELKFFPPASHQDIYFLRHLLTFLTFFVGTVFFYILSKRIFKNAITALLCTAALILSPRIFDNAFYNTKDIPLLVFFIISFTFFMVYVDTRKFVYLIFLAVSSAITTTIRLAGLLIPFLTVLTLIVGFMRSPEGWKKKMRAGLPKLALFLLLFAFFSVLFWPILWKNPIGNFILALNEFSHFRWNLPVLFMGTSYSATELPWFYSIVWILISTPIFYSVLFFTGAIKWIAGIHFTVRGFFENQALKLLAIAAWFFVPLLLVIFLKSVLYDSWRHLFFIYPAFLLLAFWGFEKTLAQLSAKFGRFNVASLGLILILGATFVSTAVFMIQAHPYEQLYFNRLAGGNLADLKSRYELDYWGLSYRQGLEYISRTDPSPVIDYISETTPGGYTFILPEADEKRLNWLGIEADDQARYLIINYRWKKSYPSEYREVYSVELDGAKILSVFKLR</sequence>
<dbReference type="GO" id="GO:0005886">
    <property type="term" value="C:plasma membrane"/>
    <property type="evidence" value="ECO:0007669"/>
    <property type="project" value="UniProtKB-SubCell"/>
</dbReference>
<dbReference type="RefSeq" id="WP_075072393.1">
    <property type="nucleotide sequence ID" value="NZ_DF967972.1"/>
</dbReference>
<evidence type="ECO:0000256" key="4">
    <source>
        <dbReference type="ARBA" id="ARBA00022679"/>
    </source>
</evidence>
<evidence type="ECO:0000256" key="7">
    <source>
        <dbReference type="ARBA" id="ARBA00023136"/>
    </source>
</evidence>
<feature type="transmembrane region" description="Helical" evidence="8">
    <location>
        <begin position="383"/>
        <end position="404"/>
    </location>
</feature>
<dbReference type="GO" id="GO:0009103">
    <property type="term" value="P:lipopolysaccharide biosynthetic process"/>
    <property type="evidence" value="ECO:0007669"/>
    <property type="project" value="UniProtKB-ARBA"/>
</dbReference>
<name>A0A0S7B6Z5_9CHLR</name>
<dbReference type="Proteomes" id="UP000055060">
    <property type="component" value="Unassembled WGS sequence"/>
</dbReference>
<evidence type="ECO:0000256" key="8">
    <source>
        <dbReference type="SAM" id="Phobius"/>
    </source>
</evidence>
<accession>A0A0S7B6Z5</accession>
<organism evidence="9">
    <name type="scientific">Longilinea arvoryzae</name>
    <dbReference type="NCBI Taxonomy" id="360412"/>
    <lineage>
        <taxon>Bacteria</taxon>
        <taxon>Bacillati</taxon>
        <taxon>Chloroflexota</taxon>
        <taxon>Anaerolineae</taxon>
        <taxon>Anaerolineales</taxon>
        <taxon>Anaerolineaceae</taxon>
        <taxon>Longilinea</taxon>
    </lineage>
</organism>
<dbReference type="PANTHER" id="PTHR33908">
    <property type="entry name" value="MANNOSYLTRANSFERASE YKCB-RELATED"/>
    <property type="match status" value="1"/>
</dbReference>
<evidence type="ECO:0000256" key="5">
    <source>
        <dbReference type="ARBA" id="ARBA00022692"/>
    </source>
</evidence>
<keyword evidence="10" id="KW-1185">Reference proteome</keyword>
<gene>
    <name evidence="9" type="ORF">LARV_00764</name>
</gene>
<feature type="transmembrane region" description="Helical" evidence="8">
    <location>
        <begin position="12"/>
        <end position="29"/>
    </location>
</feature>
<dbReference type="AlphaFoldDB" id="A0A0S7B6Z5"/>
<keyword evidence="5 8" id="KW-0812">Transmembrane</keyword>
<evidence type="ECO:0000256" key="3">
    <source>
        <dbReference type="ARBA" id="ARBA00022676"/>
    </source>
</evidence>
<feature type="transmembrane region" description="Helical" evidence="8">
    <location>
        <begin position="321"/>
        <end position="341"/>
    </location>
</feature>
<feature type="transmembrane region" description="Helical" evidence="8">
    <location>
        <begin position="170"/>
        <end position="203"/>
    </location>
</feature>
<evidence type="ECO:0000313" key="10">
    <source>
        <dbReference type="Proteomes" id="UP000055060"/>
    </source>
</evidence>
<evidence type="ECO:0000256" key="2">
    <source>
        <dbReference type="ARBA" id="ARBA00022475"/>
    </source>
</evidence>
<feature type="transmembrane region" description="Helical" evidence="8">
    <location>
        <begin position="223"/>
        <end position="241"/>
    </location>
</feature>
<keyword evidence="3" id="KW-0328">Glycosyltransferase</keyword>